<name>A0AAW1XLZ8_RUBAR</name>
<keyword evidence="3" id="KW-0238">DNA-binding</keyword>
<gene>
    <name evidence="8" type="ORF">M0R45_014166</name>
</gene>
<feature type="region of interest" description="Disordered" evidence="6">
    <location>
        <begin position="79"/>
        <end position="113"/>
    </location>
</feature>
<proteinExistence type="predicted"/>
<keyword evidence="2" id="KW-0805">Transcription regulation</keyword>
<feature type="domain" description="MADS-box" evidence="7">
    <location>
        <begin position="1"/>
        <end position="61"/>
    </location>
</feature>
<comment type="subcellular location">
    <subcellularLocation>
        <location evidence="1">Nucleus</location>
    </subcellularLocation>
</comment>
<dbReference type="Gene3D" id="3.40.1810.10">
    <property type="entry name" value="Transcription factor, MADS-box"/>
    <property type="match status" value="1"/>
</dbReference>
<reference evidence="8 9" key="1">
    <citation type="journal article" date="2023" name="G3 (Bethesda)">
        <title>A chromosome-length genome assembly and annotation of blackberry (Rubus argutus, cv. 'Hillquist').</title>
        <authorList>
            <person name="Bruna T."/>
            <person name="Aryal R."/>
            <person name="Dudchenko O."/>
            <person name="Sargent D.J."/>
            <person name="Mead D."/>
            <person name="Buti M."/>
            <person name="Cavallini A."/>
            <person name="Hytonen T."/>
            <person name="Andres J."/>
            <person name="Pham M."/>
            <person name="Weisz D."/>
            <person name="Mascagni F."/>
            <person name="Usai G."/>
            <person name="Natali L."/>
            <person name="Bassil N."/>
            <person name="Fernandez G.E."/>
            <person name="Lomsadze A."/>
            <person name="Armour M."/>
            <person name="Olukolu B."/>
            <person name="Poorten T."/>
            <person name="Britton C."/>
            <person name="Davik J."/>
            <person name="Ashrafi H."/>
            <person name="Aiden E.L."/>
            <person name="Borodovsky M."/>
            <person name="Worthington M."/>
        </authorList>
    </citation>
    <scope>NUCLEOTIDE SEQUENCE [LARGE SCALE GENOMIC DNA]</scope>
    <source>
        <strain evidence="8">PI 553951</strain>
    </source>
</reference>
<dbReference type="PANTHER" id="PTHR11945">
    <property type="entry name" value="MADS BOX PROTEIN"/>
    <property type="match status" value="1"/>
</dbReference>
<dbReference type="GO" id="GO:0046983">
    <property type="term" value="F:protein dimerization activity"/>
    <property type="evidence" value="ECO:0007669"/>
    <property type="project" value="InterPro"/>
</dbReference>
<evidence type="ECO:0000256" key="6">
    <source>
        <dbReference type="SAM" id="MobiDB-lite"/>
    </source>
</evidence>
<dbReference type="InterPro" id="IPR002100">
    <property type="entry name" value="TF_MADSbox"/>
</dbReference>
<dbReference type="SUPFAM" id="SSF55455">
    <property type="entry name" value="SRF-like"/>
    <property type="match status" value="1"/>
</dbReference>
<dbReference type="GO" id="GO:0000978">
    <property type="term" value="F:RNA polymerase II cis-regulatory region sequence-specific DNA binding"/>
    <property type="evidence" value="ECO:0007669"/>
    <property type="project" value="TreeGrafter"/>
</dbReference>
<keyword evidence="4" id="KW-0804">Transcription</keyword>
<organism evidence="8 9">
    <name type="scientific">Rubus argutus</name>
    <name type="common">Southern blackberry</name>
    <dbReference type="NCBI Taxonomy" id="59490"/>
    <lineage>
        <taxon>Eukaryota</taxon>
        <taxon>Viridiplantae</taxon>
        <taxon>Streptophyta</taxon>
        <taxon>Embryophyta</taxon>
        <taxon>Tracheophyta</taxon>
        <taxon>Spermatophyta</taxon>
        <taxon>Magnoliopsida</taxon>
        <taxon>eudicotyledons</taxon>
        <taxon>Gunneridae</taxon>
        <taxon>Pentapetalae</taxon>
        <taxon>rosids</taxon>
        <taxon>fabids</taxon>
        <taxon>Rosales</taxon>
        <taxon>Rosaceae</taxon>
        <taxon>Rosoideae</taxon>
        <taxon>Rosoideae incertae sedis</taxon>
        <taxon>Rubus</taxon>
    </lineage>
</organism>
<evidence type="ECO:0000256" key="5">
    <source>
        <dbReference type="ARBA" id="ARBA00023242"/>
    </source>
</evidence>
<evidence type="ECO:0000256" key="1">
    <source>
        <dbReference type="ARBA" id="ARBA00004123"/>
    </source>
</evidence>
<keyword evidence="9" id="KW-1185">Reference proteome</keyword>
<evidence type="ECO:0000256" key="4">
    <source>
        <dbReference type="ARBA" id="ARBA00023163"/>
    </source>
</evidence>
<evidence type="ECO:0000313" key="9">
    <source>
        <dbReference type="Proteomes" id="UP001457282"/>
    </source>
</evidence>
<dbReference type="PRINTS" id="PR00404">
    <property type="entry name" value="MADSDOMAIN"/>
</dbReference>
<accession>A0AAW1XLZ8</accession>
<dbReference type="Pfam" id="PF00319">
    <property type="entry name" value="SRF-TF"/>
    <property type="match status" value="1"/>
</dbReference>
<evidence type="ECO:0000256" key="3">
    <source>
        <dbReference type="ARBA" id="ARBA00023125"/>
    </source>
</evidence>
<dbReference type="SMART" id="SM00432">
    <property type="entry name" value="MADS"/>
    <property type="match status" value="1"/>
</dbReference>
<evidence type="ECO:0000259" key="7">
    <source>
        <dbReference type="PROSITE" id="PS50066"/>
    </source>
</evidence>
<dbReference type="GO" id="GO:0000981">
    <property type="term" value="F:DNA-binding transcription factor activity, RNA polymerase II-specific"/>
    <property type="evidence" value="ECO:0007669"/>
    <property type="project" value="TreeGrafter"/>
</dbReference>
<dbReference type="PROSITE" id="PS50066">
    <property type="entry name" value="MADS_BOX_2"/>
    <property type="match status" value="1"/>
</dbReference>
<dbReference type="EMBL" id="JBEDUW010000003">
    <property type="protein sequence ID" value="KAK9937371.1"/>
    <property type="molecule type" value="Genomic_DNA"/>
</dbReference>
<sequence length="196" mass="22673">MGRRKIEIKKIDNKNYLKATFSKRRKGLFRKAAELCELSGAEIAIITLSPGGKFYNFGHPTVDSIIARYCGEETSCTLNDNHDSVSHGDDEDLEGEKEREEGSTDEIDEENEPIDGRTLSIGFSKVDEEEPINRRMCLSIGFSHKFWWEEPIDEDMDPETRDKYIRSLKELRNNVVWMLNDRRVREAYAKDYLSGI</sequence>
<dbReference type="InterPro" id="IPR036879">
    <property type="entry name" value="TF_MADSbox_sf"/>
</dbReference>
<dbReference type="PANTHER" id="PTHR11945:SF629">
    <property type="entry name" value="OS02G0164450 PROTEIN"/>
    <property type="match status" value="1"/>
</dbReference>
<comment type="caution">
    <text evidence="8">The sequence shown here is derived from an EMBL/GenBank/DDBJ whole genome shotgun (WGS) entry which is preliminary data.</text>
</comment>
<evidence type="ECO:0000313" key="8">
    <source>
        <dbReference type="EMBL" id="KAK9937371.1"/>
    </source>
</evidence>
<dbReference type="GO" id="GO:0005634">
    <property type="term" value="C:nucleus"/>
    <property type="evidence" value="ECO:0007669"/>
    <property type="project" value="UniProtKB-SubCell"/>
</dbReference>
<dbReference type="AlphaFoldDB" id="A0AAW1XLZ8"/>
<feature type="compositionally biased region" description="Acidic residues" evidence="6">
    <location>
        <begin position="103"/>
        <end position="113"/>
    </location>
</feature>
<evidence type="ECO:0000256" key="2">
    <source>
        <dbReference type="ARBA" id="ARBA00023015"/>
    </source>
</evidence>
<protein>
    <recommendedName>
        <fullName evidence="7">MADS-box domain-containing protein</fullName>
    </recommendedName>
</protein>
<dbReference type="Proteomes" id="UP001457282">
    <property type="component" value="Unassembled WGS sequence"/>
</dbReference>
<keyword evidence="5" id="KW-0539">Nucleus</keyword>